<name>A0A7J6DW68_CANSA</name>
<sequence>MIEDIGDIEAKEEDQVDFHSYRKTNFNAWKISMKKPVYRGPRGSLSEVYFPISVVKSVNISIPIRISSIKEVNSIVHSKIKSPLKFIIHGFLITPKKLKRGSLRGLEDEEGRESPDEGVNELMKYGVVGVVELEKKAITGKEESFLPMASEVRQLL</sequence>
<proteinExistence type="predicted"/>
<evidence type="ECO:0000313" key="2">
    <source>
        <dbReference type="Proteomes" id="UP000583929"/>
    </source>
</evidence>
<organism evidence="1 2">
    <name type="scientific">Cannabis sativa</name>
    <name type="common">Hemp</name>
    <name type="synonym">Marijuana</name>
    <dbReference type="NCBI Taxonomy" id="3483"/>
    <lineage>
        <taxon>Eukaryota</taxon>
        <taxon>Viridiplantae</taxon>
        <taxon>Streptophyta</taxon>
        <taxon>Embryophyta</taxon>
        <taxon>Tracheophyta</taxon>
        <taxon>Spermatophyta</taxon>
        <taxon>Magnoliopsida</taxon>
        <taxon>eudicotyledons</taxon>
        <taxon>Gunneridae</taxon>
        <taxon>Pentapetalae</taxon>
        <taxon>rosids</taxon>
        <taxon>fabids</taxon>
        <taxon>Rosales</taxon>
        <taxon>Cannabaceae</taxon>
        <taxon>Cannabis</taxon>
    </lineage>
</organism>
<dbReference type="Proteomes" id="UP000583929">
    <property type="component" value="Unassembled WGS sequence"/>
</dbReference>
<accession>A0A7J6DW68</accession>
<comment type="caution">
    <text evidence="1">The sequence shown here is derived from an EMBL/GenBank/DDBJ whole genome shotgun (WGS) entry which is preliminary data.</text>
</comment>
<protein>
    <submittedName>
        <fullName evidence="1">Uncharacterized protein</fullName>
    </submittedName>
</protein>
<gene>
    <name evidence="1" type="ORF">G4B88_030890</name>
</gene>
<reference evidence="1 2" key="1">
    <citation type="journal article" date="2020" name="bioRxiv">
        <title>Sequence and annotation of 42 cannabis genomes reveals extensive copy number variation in cannabinoid synthesis and pathogen resistance genes.</title>
        <authorList>
            <person name="Mckernan K.J."/>
            <person name="Helbert Y."/>
            <person name="Kane L.T."/>
            <person name="Ebling H."/>
            <person name="Zhang L."/>
            <person name="Liu B."/>
            <person name="Eaton Z."/>
            <person name="Mclaughlin S."/>
            <person name="Kingan S."/>
            <person name="Baybayan P."/>
            <person name="Concepcion G."/>
            <person name="Jordan M."/>
            <person name="Riva A."/>
            <person name="Barbazuk W."/>
            <person name="Harkins T."/>
        </authorList>
    </citation>
    <scope>NUCLEOTIDE SEQUENCE [LARGE SCALE GENOMIC DNA]</scope>
    <source>
        <strain evidence="2">cv. Jamaican Lion 4</strain>
        <tissue evidence="1">Leaf</tissue>
    </source>
</reference>
<dbReference type="AlphaFoldDB" id="A0A7J6DW68"/>
<dbReference type="EMBL" id="JAATIQ010000601">
    <property type="protein sequence ID" value="KAF4350372.1"/>
    <property type="molecule type" value="Genomic_DNA"/>
</dbReference>
<keyword evidence="2" id="KW-1185">Reference proteome</keyword>
<evidence type="ECO:0000313" key="1">
    <source>
        <dbReference type="EMBL" id="KAF4350372.1"/>
    </source>
</evidence>